<reference evidence="1 2" key="1">
    <citation type="submission" date="2018-11" db="EMBL/GenBank/DDBJ databases">
        <authorList>
            <consortium name="Pathogen Informatics"/>
        </authorList>
    </citation>
    <scope>NUCLEOTIDE SEQUENCE [LARGE SCALE GENOMIC DNA]</scope>
</reference>
<proteinExistence type="predicted"/>
<organism evidence="1 2">
    <name type="scientific">Strongylus vulgaris</name>
    <name type="common">Blood worm</name>
    <dbReference type="NCBI Taxonomy" id="40348"/>
    <lineage>
        <taxon>Eukaryota</taxon>
        <taxon>Metazoa</taxon>
        <taxon>Ecdysozoa</taxon>
        <taxon>Nematoda</taxon>
        <taxon>Chromadorea</taxon>
        <taxon>Rhabditida</taxon>
        <taxon>Rhabditina</taxon>
        <taxon>Rhabditomorpha</taxon>
        <taxon>Strongyloidea</taxon>
        <taxon>Strongylidae</taxon>
        <taxon>Strongylus</taxon>
    </lineage>
</organism>
<dbReference type="EMBL" id="UYYB01094742">
    <property type="protein sequence ID" value="VDM74914.1"/>
    <property type="molecule type" value="Genomic_DNA"/>
</dbReference>
<gene>
    <name evidence="1" type="ORF">SVUK_LOCUS9912</name>
</gene>
<dbReference type="AlphaFoldDB" id="A0A3P7JAF5"/>
<accession>A0A3P7JAF5</accession>
<keyword evidence="2" id="KW-1185">Reference proteome</keyword>
<evidence type="ECO:0000313" key="1">
    <source>
        <dbReference type="EMBL" id="VDM74914.1"/>
    </source>
</evidence>
<protein>
    <submittedName>
        <fullName evidence="1">Uncharacterized protein</fullName>
    </submittedName>
</protein>
<evidence type="ECO:0000313" key="2">
    <source>
        <dbReference type="Proteomes" id="UP000270094"/>
    </source>
</evidence>
<name>A0A3P7JAF5_STRVU</name>
<dbReference type="Proteomes" id="UP000270094">
    <property type="component" value="Unassembled WGS sequence"/>
</dbReference>
<sequence>MKFDADGCNTSFIGALSLTNSVRSHFFAVSDLSATTTCRMTTIQFSEQSDRAVASSLFRRQRSLLSNFGNTDPGWPTQRISLALCQNTTHCDPCSAQKFGAAWRGNIGVFRAHVYLVGCIEMKWVE</sequence>